<proteinExistence type="predicted"/>
<protein>
    <submittedName>
        <fullName evidence="1">Uncharacterized protein</fullName>
    </submittedName>
</protein>
<sequence length="79" mass="8933">AGRETRKGTVITCTDWASWSLLSTSSNWVLLFPLDQACQHLQALLHFPVHRHLQADPAHPWAREDLAVRRDPELLVGPV</sequence>
<gene>
    <name evidence="1" type="ORF">PFISCL1PPCAC_29065</name>
</gene>
<accession>A0AAV5X481</accession>
<dbReference type="EMBL" id="BTSY01000257">
    <property type="protein sequence ID" value="GMT37768.1"/>
    <property type="molecule type" value="Genomic_DNA"/>
</dbReference>
<feature type="non-terminal residue" evidence="1">
    <location>
        <position position="1"/>
    </location>
</feature>
<comment type="caution">
    <text evidence="1">The sequence shown here is derived from an EMBL/GenBank/DDBJ whole genome shotgun (WGS) entry which is preliminary data.</text>
</comment>
<reference evidence="1" key="1">
    <citation type="submission" date="2023-10" db="EMBL/GenBank/DDBJ databases">
        <title>Genome assembly of Pristionchus species.</title>
        <authorList>
            <person name="Yoshida K."/>
            <person name="Sommer R.J."/>
        </authorList>
    </citation>
    <scope>NUCLEOTIDE SEQUENCE</scope>
    <source>
        <strain evidence="1">RS5133</strain>
    </source>
</reference>
<dbReference type="AlphaFoldDB" id="A0AAV5X481"/>
<evidence type="ECO:0000313" key="2">
    <source>
        <dbReference type="Proteomes" id="UP001432322"/>
    </source>
</evidence>
<keyword evidence="2" id="KW-1185">Reference proteome</keyword>
<evidence type="ECO:0000313" key="1">
    <source>
        <dbReference type="EMBL" id="GMT37768.1"/>
    </source>
</evidence>
<organism evidence="1 2">
    <name type="scientific">Pristionchus fissidentatus</name>
    <dbReference type="NCBI Taxonomy" id="1538716"/>
    <lineage>
        <taxon>Eukaryota</taxon>
        <taxon>Metazoa</taxon>
        <taxon>Ecdysozoa</taxon>
        <taxon>Nematoda</taxon>
        <taxon>Chromadorea</taxon>
        <taxon>Rhabditida</taxon>
        <taxon>Rhabditina</taxon>
        <taxon>Diplogasteromorpha</taxon>
        <taxon>Diplogasteroidea</taxon>
        <taxon>Neodiplogasteridae</taxon>
        <taxon>Pristionchus</taxon>
    </lineage>
</organism>
<name>A0AAV5X481_9BILA</name>
<feature type="non-terminal residue" evidence="1">
    <location>
        <position position="79"/>
    </location>
</feature>
<dbReference type="Proteomes" id="UP001432322">
    <property type="component" value="Unassembled WGS sequence"/>
</dbReference>